<organism evidence="2 3">
    <name type="scientific">Litoribacter ruber</name>
    <dbReference type="NCBI Taxonomy" id="702568"/>
    <lineage>
        <taxon>Bacteria</taxon>
        <taxon>Pseudomonadati</taxon>
        <taxon>Bacteroidota</taxon>
        <taxon>Cytophagia</taxon>
        <taxon>Cytophagales</taxon>
        <taxon>Cyclobacteriaceae</taxon>
        <taxon>Litoribacter</taxon>
    </lineage>
</organism>
<sequence length="72" mass="8091">MSTRNTLIGVIFQRSDFRATRRYHEIYTSAIRRPKSDIPPSDFGHGPSRHPSSSTQHPTSLHPTSDIPTSDS</sequence>
<feature type="region of interest" description="Disordered" evidence="1">
    <location>
        <begin position="30"/>
        <end position="72"/>
    </location>
</feature>
<dbReference type="EMBL" id="JAHCMY010000020">
    <property type="protein sequence ID" value="MBS9525843.1"/>
    <property type="molecule type" value="Genomic_DNA"/>
</dbReference>
<evidence type="ECO:0000256" key="1">
    <source>
        <dbReference type="SAM" id="MobiDB-lite"/>
    </source>
</evidence>
<protein>
    <submittedName>
        <fullName evidence="2">Uncharacterized protein</fullName>
    </submittedName>
</protein>
<proteinExistence type="predicted"/>
<evidence type="ECO:0000313" key="3">
    <source>
        <dbReference type="Proteomes" id="UP001319104"/>
    </source>
</evidence>
<dbReference type="RefSeq" id="WP_213946702.1">
    <property type="nucleotide sequence ID" value="NZ_JAHCMY010000020.1"/>
</dbReference>
<name>A0AAP2CJG7_9BACT</name>
<keyword evidence="3" id="KW-1185">Reference proteome</keyword>
<accession>A0AAP2CJG7</accession>
<dbReference type="AlphaFoldDB" id="A0AAP2CJG7"/>
<evidence type="ECO:0000313" key="2">
    <source>
        <dbReference type="EMBL" id="MBS9525843.1"/>
    </source>
</evidence>
<dbReference type="Proteomes" id="UP001319104">
    <property type="component" value="Unassembled WGS sequence"/>
</dbReference>
<feature type="compositionally biased region" description="Polar residues" evidence="1">
    <location>
        <begin position="50"/>
        <end position="72"/>
    </location>
</feature>
<reference evidence="2 3" key="1">
    <citation type="submission" date="2021-05" db="EMBL/GenBank/DDBJ databases">
        <authorList>
            <person name="Zhang Z.D."/>
            <person name="Osman G."/>
        </authorList>
    </citation>
    <scope>NUCLEOTIDE SEQUENCE [LARGE SCALE GENOMIC DNA]</scope>
    <source>
        <strain evidence="2 3">KCTC 32217</strain>
    </source>
</reference>
<gene>
    <name evidence="2" type="ORF">KI659_17615</name>
</gene>
<comment type="caution">
    <text evidence="2">The sequence shown here is derived from an EMBL/GenBank/DDBJ whole genome shotgun (WGS) entry which is preliminary data.</text>
</comment>